<dbReference type="STRING" id="1403316.PRV_02490"/>
<dbReference type="GO" id="GO:0017108">
    <property type="term" value="F:5'-flap endonuclease activity"/>
    <property type="evidence" value="ECO:0007669"/>
    <property type="project" value="InterPro"/>
</dbReference>
<dbReference type="FunFam" id="1.10.150.20:FF:000003">
    <property type="entry name" value="DNA polymerase I"/>
    <property type="match status" value="1"/>
</dbReference>
<dbReference type="PANTHER" id="PTHR42646:SF2">
    <property type="entry name" value="5'-3' EXONUCLEASE FAMILY PROTEIN"/>
    <property type="match status" value="1"/>
</dbReference>
<dbReference type="InterPro" id="IPR029060">
    <property type="entry name" value="PIN-like_dom_sf"/>
</dbReference>
<dbReference type="SMART" id="SM00279">
    <property type="entry name" value="HhH2"/>
    <property type="match status" value="1"/>
</dbReference>
<keyword evidence="8" id="KW-1185">Reference proteome</keyword>
<dbReference type="Gene3D" id="1.10.150.20">
    <property type="entry name" value="5' to 3' exonuclease, C-terminal subdomain"/>
    <property type="match status" value="1"/>
</dbReference>
<dbReference type="CDD" id="cd09898">
    <property type="entry name" value="H3TH_53EXO"/>
    <property type="match status" value="1"/>
</dbReference>
<dbReference type="HOGENOM" id="CLU_004675_1_5_14"/>
<feature type="domain" description="5'-3' exonuclease" evidence="6">
    <location>
        <begin position="3"/>
        <end position="266"/>
    </location>
</feature>
<evidence type="ECO:0000256" key="2">
    <source>
        <dbReference type="ARBA" id="ARBA00022801"/>
    </source>
</evidence>
<evidence type="ECO:0000259" key="6">
    <source>
        <dbReference type="SMART" id="SM00475"/>
    </source>
</evidence>
<reference evidence="7 8" key="1">
    <citation type="journal article" date="2013" name="Genome Announc.">
        <title>Genome Sequence of Mycoplasma parvum (Formerly Eperythrozoon parvum), a Diminutive Hemoplasma of the Pig.</title>
        <authorList>
            <person name="do Nascimento N.C."/>
            <person name="Dos Santos A.P."/>
            <person name="Chu Y."/>
            <person name="Guimaraes A.M."/>
            <person name="Pagliaro A."/>
            <person name="Messick J.B."/>
        </authorList>
    </citation>
    <scope>NUCLEOTIDE SEQUENCE [LARGE SCALE GENOMIC DNA]</scope>
    <source>
        <strain evidence="7 8">Indiana</strain>
    </source>
</reference>
<dbReference type="PATRIC" id="fig|1403316.3.peg.465"/>
<dbReference type="GO" id="GO:0003677">
    <property type="term" value="F:DNA binding"/>
    <property type="evidence" value="ECO:0007669"/>
    <property type="project" value="UniProtKB-KW"/>
</dbReference>
<protein>
    <recommendedName>
        <fullName evidence="5">5'-3' exonuclease</fullName>
    </recommendedName>
</protein>
<dbReference type="GO" id="GO:0008409">
    <property type="term" value="F:5'-3' exonuclease activity"/>
    <property type="evidence" value="ECO:0007669"/>
    <property type="project" value="InterPro"/>
</dbReference>
<sequence length="267" mass="31141">MIKRAILIDGSSLIYRCFYALDLRGKEVVGDESKRKFMNLLLFQTRKWINLNNYAYGAMLFDIDRKSFRTELLPEYKANRDPMPQELLNWLAEATSKVSELGMTVIFAPKGYEADDLAGTISKKLSDFDFKVDIFTTDKDFLQLVTHLISIYRIKKSFQIEINNHLNFAELNENLLPFQIPLFKALTGDSSDNYPGIPQIGAKTAQKIINQFKTEKKFFSYLQEIKEEKIRNSLLENVEQIKKFLKISRIKIDLDYKFELSDFVINK</sequence>
<dbReference type="SUPFAM" id="SSF47807">
    <property type="entry name" value="5' to 3' exonuclease, C-terminal subdomain"/>
    <property type="match status" value="1"/>
</dbReference>
<gene>
    <name evidence="7" type="ORF">PRV_02490</name>
</gene>
<organism evidence="7 8">
    <name type="scientific">Mycoplasma parvum str. Indiana</name>
    <dbReference type="NCBI Taxonomy" id="1403316"/>
    <lineage>
        <taxon>Bacteria</taxon>
        <taxon>Bacillati</taxon>
        <taxon>Mycoplasmatota</taxon>
        <taxon>Mollicutes</taxon>
        <taxon>Mycoplasmataceae</taxon>
        <taxon>Mycoplasma</taxon>
    </lineage>
</organism>
<dbReference type="SUPFAM" id="SSF88723">
    <property type="entry name" value="PIN domain-like"/>
    <property type="match status" value="1"/>
</dbReference>
<dbReference type="InterPro" id="IPR038969">
    <property type="entry name" value="FEN"/>
</dbReference>
<dbReference type="Pfam" id="PF01367">
    <property type="entry name" value="5_3_exonuc"/>
    <property type="match status" value="1"/>
</dbReference>
<dbReference type="EMBL" id="CP006771">
    <property type="protein sequence ID" value="AGX89234.1"/>
    <property type="molecule type" value="Genomic_DNA"/>
</dbReference>
<dbReference type="RefSeq" id="WP_022770319.1">
    <property type="nucleotide sequence ID" value="NC_022575.1"/>
</dbReference>
<dbReference type="InterPro" id="IPR020045">
    <property type="entry name" value="DNA_polI_H3TH"/>
</dbReference>
<proteinExistence type="predicted"/>
<keyword evidence="3" id="KW-0238">DNA-binding</keyword>
<evidence type="ECO:0000313" key="8">
    <source>
        <dbReference type="Proteomes" id="UP000017119"/>
    </source>
</evidence>
<evidence type="ECO:0000256" key="5">
    <source>
        <dbReference type="ARBA" id="ARBA00050026"/>
    </source>
</evidence>
<dbReference type="GO" id="GO:0033567">
    <property type="term" value="P:DNA replication, Okazaki fragment processing"/>
    <property type="evidence" value="ECO:0007669"/>
    <property type="project" value="InterPro"/>
</dbReference>
<dbReference type="Gene3D" id="3.40.50.1010">
    <property type="entry name" value="5'-nuclease"/>
    <property type="match status" value="1"/>
</dbReference>
<comment type="function">
    <text evidence="4">5'-3' exonuclease acting preferentially on double-stranded DNA.</text>
</comment>
<evidence type="ECO:0000313" key="7">
    <source>
        <dbReference type="EMBL" id="AGX89234.1"/>
    </source>
</evidence>
<evidence type="ECO:0000256" key="3">
    <source>
        <dbReference type="ARBA" id="ARBA00023125"/>
    </source>
</evidence>
<evidence type="ECO:0000256" key="4">
    <source>
        <dbReference type="ARBA" id="ARBA00049957"/>
    </source>
</evidence>
<accession>U5NGA5</accession>
<dbReference type="Pfam" id="PF02739">
    <property type="entry name" value="5_3_exonuc_N"/>
    <property type="match status" value="1"/>
</dbReference>
<dbReference type="PANTHER" id="PTHR42646">
    <property type="entry name" value="FLAP ENDONUCLEASE XNI"/>
    <property type="match status" value="1"/>
</dbReference>
<dbReference type="CDD" id="cd09859">
    <property type="entry name" value="PIN_53EXO"/>
    <property type="match status" value="1"/>
</dbReference>
<dbReference type="InterPro" id="IPR008918">
    <property type="entry name" value="HhH2"/>
</dbReference>
<dbReference type="InterPro" id="IPR020046">
    <property type="entry name" value="5-3_exonucl_a-hlix_arch_N"/>
</dbReference>
<dbReference type="InterPro" id="IPR002421">
    <property type="entry name" value="5-3_exonuclease"/>
</dbReference>
<dbReference type="InterPro" id="IPR036279">
    <property type="entry name" value="5-3_exonuclease_C_sf"/>
</dbReference>
<dbReference type="KEGG" id="mpv:PRV_02490"/>
<evidence type="ECO:0000256" key="1">
    <source>
        <dbReference type="ARBA" id="ARBA00022722"/>
    </source>
</evidence>
<dbReference type="SMART" id="SM00475">
    <property type="entry name" value="53EXOc"/>
    <property type="match status" value="1"/>
</dbReference>
<dbReference type="OrthoDB" id="9806424at2"/>
<keyword evidence="1" id="KW-0540">Nuclease</keyword>
<name>U5NGA5_9MOLU</name>
<dbReference type="Proteomes" id="UP000017119">
    <property type="component" value="Chromosome"/>
</dbReference>
<keyword evidence="2" id="KW-0378">Hydrolase</keyword>
<dbReference type="AlphaFoldDB" id="U5NGA5"/>